<dbReference type="OrthoDB" id="2392335at2759"/>
<comment type="caution">
    <text evidence="1">The sequence shown here is derived from an EMBL/GenBank/DDBJ whole genome shotgun (WGS) entry which is preliminary data.</text>
</comment>
<reference evidence="1" key="1">
    <citation type="submission" date="2021-06" db="EMBL/GenBank/DDBJ databases">
        <authorList>
            <person name="Kallberg Y."/>
            <person name="Tangrot J."/>
            <person name="Rosling A."/>
        </authorList>
    </citation>
    <scope>NUCLEOTIDE SEQUENCE</scope>
    <source>
        <strain evidence="1">FL966</strain>
    </source>
</reference>
<gene>
    <name evidence="1" type="ORF">CPELLU_LOCUS18328</name>
</gene>
<evidence type="ECO:0000313" key="2">
    <source>
        <dbReference type="Proteomes" id="UP000789759"/>
    </source>
</evidence>
<feature type="non-terminal residue" evidence="1">
    <location>
        <position position="214"/>
    </location>
</feature>
<sequence>TYRKSVIINRICFIASDIGGCLLIISNEHDDLERIKMDLSVHRFHNKNLTFDYDLIDFYNLLNPVNAEKLFRCLKAKIKMPYIIKSDFIIYTNEEKLFIKKLTYEEYLTNWNLSCKDIIFALEVAREKFKVFRENRQELVHIKNMFISVHYIWGVDKDISDKYWEEIFNDSLTEKFLLQSDFNGIIKEANNKSDKDTTNLYNLLLENYIEDNFF</sequence>
<proteinExistence type="predicted"/>
<protein>
    <submittedName>
        <fullName evidence="1">8035_t:CDS:1</fullName>
    </submittedName>
</protein>
<dbReference type="EMBL" id="CAJVQA010035886">
    <property type="protein sequence ID" value="CAG8807784.1"/>
    <property type="molecule type" value="Genomic_DNA"/>
</dbReference>
<dbReference type="AlphaFoldDB" id="A0A9N9K2I6"/>
<organism evidence="1 2">
    <name type="scientific">Cetraspora pellucida</name>
    <dbReference type="NCBI Taxonomy" id="1433469"/>
    <lineage>
        <taxon>Eukaryota</taxon>
        <taxon>Fungi</taxon>
        <taxon>Fungi incertae sedis</taxon>
        <taxon>Mucoromycota</taxon>
        <taxon>Glomeromycotina</taxon>
        <taxon>Glomeromycetes</taxon>
        <taxon>Diversisporales</taxon>
        <taxon>Gigasporaceae</taxon>
        <taxon>Cetraspora</taxon>
    </lineage>
</organism>
<evidence type="ECO:0000313" key="1">
    <source>
        <dbReference type="EMBL" id="CAG8807784.1"/>
    </source>
</evidence>
<dbReference type="Proteomes" id="UP000789759">
    <property type="component" value="Unassembled WGS sequence"/>
</dbReference>
<name>A0A9N9K2I6_9GLOM</name>
<accession>A0A9N9K2I6</accession>
<keyword evidence="2" id="KW-1185">Reference proteome</keyword>